<accession>A0A4Z2CEM3</accession>
<feature type="compositionally biased region" description="Basic and acidic residues" evidence="3">
    <location>
        <begin position="176"/>
        <end position="188"/>
    </location>
</feature>
<dbReference type="GO" id="GO:0031011">
    <property type="term" value="C:Ino80 complex"/>
    <property type="evidence" value="ECO:0007669"/>
    <property type="project" value="TreeGrafter"/>
</dbReference>
<dbReference type="EMBL" id="SWLE01000002">
    <property type="protein sequence ID" value="TNN02693.1"/>
    <property type="molecule type" value="Genomic_DNA"/>
</dbReference>
<keyword evidence="2" id="KW-0539">Nucleus</keyword>
<comment type="subcellular location">
    <subcellularLocation>
        <location evidence="1">Nucleus</location>
    </subcellularLocation>
</comment>
<feature type="region of interest" description="Disordered" evidence="3">
    <location>
        <begin position="172"/>
        <end position="209"/>
    </location>
</feature>
<organism evidence="5 6">
    <name type="scientific">Takifugu bimaculatus</name>
    <dbReference type="NCBI Taxonomy" id="433685"/>
    <lineage>
        <taxon>Eukaryota</taxon>
        <taxon>Metazoa</taxon>
        <taxon>Chordata</taxon>
        <taxon>Craniata</taxon>
        <taxon>Vertebrata</taxon>
        <taxon>Euteleostomi</taxon>
        <taxon>Actinopterygii</taxon>
        <taxon>Neopterygii</taxon>
        <taxon>Teleostei</taxon>
        <taxon>Neoteleostei</taxon>
        <taxon>Acanthomorphata</taxon>
        <taxon>Eupercaria</taxon>
        <taxon>Tetraodontiformes</taxon>
        <taxon>Tetradontoidea</taxon>
        <taxon>Tetraodontidae</taxon>
        <taxon>Takifugu</taxon>
    </lineage>
</organism>
<dbReference type="Proteomes" id="UP000516260">
    <property type="component" value="Chromosome 10"/>
</dbReference>
<evidence type="ECO:0000313" key="6">
    <source>
        <dbReference type="Proteomes" id="UP000516260"/>
    </source>
</evidence>
<protein>
    <recommendedName>
        <fullName evidence="4">INO80 complex subunit F domain-containing protein</fullName>
    </recommendedName>
</protein>
<evidence type="ECO:0000259" key="4">
    <source>
        <dbReference type="Pfam" id="PF24245"/>
    </source>
</evidence>
<comment type="caution">
    <text evidence="5">The sequence shown here is derived from an EMBL/GenBank/DDBJ whole genome shotgun (WGS) entry which is preliminary data.</text>
</comment>
<evidence type="ECO:0000256" key="3">
    <source>
        <dbReference type="SAM" id="MobiDB-lite"/>
    </source>
</evidence>
<dbReference type="PANTHER" id="PTHR35084">
    <property type="entry name" value="TCF3 FUSION PARTNER"/>
    <property type="match status" value="1"/>
</dbReference>
<dbReference type="GO" id="GO:0097190">
    <property type="term" value="P:apoptotic signaling pathway"/>
    <property type="evidence" value="ECO:0007669"/>
    <property type="project" value="TreeGrafter"/>
</dbReference>
<dbReference type="GO" id="GO:0003677">
    <property type="term" value="F:DNA binding"/>
    <property type="evidence" value="ECO:0007669"/>
    <property type="project" value="TreeGrafter"/>
</dbReference>
<dbReference type="PANTHER" id="PTHR35084:SF1">
    <property type="entry name" value="TCF3 FUSION PARTNER"/>
    <property type="match status" value="1"/>
</dbReference>
<dbReference type="AlphaFoldDB" id="A0A4Z2CEM3"/>
<name>A0A4Z2CEM3_9TELE</name>
<dbReference type="InterPro" id="IPR033555">
    <property type="entry name" value="TFPT"/>
</dbReference>
<feature type="domain" description="INO80 complex subunit F" evidence="4">
    <location>
        <begin position="75"/>
        <end position="114"/>
    </location>
</feature>
<dbReference type="GO" id="GO:0043065">
    <property type="term" value="P:positive regulation of apoptotic process"/>
    <property type="evidence" value="ECO:0007669"/>
    <property type="project" value="TreeGrafter"/>
</dbReference>
<reference evidence="5 6" key="1">
    <citation type="submission" date="2019-04" db="EMBL/GenBank/DDBJ databases">
        <title>The sequence and de novo assembly of Takifugu bimaculatus genome using PacBio and Hi-C technologies.</title>
        <authorList>
            <person name="Xu P."/>
            <person name="Liu B."/>
            <person name="Zhou Z."/>
        </authorList>
    </citation>
    <scope>NUCLEOTIDE SEQUENCE [LARGE SCALE GENOMIC DNA]</scope>
    <source>
        <strain evidence="5">TB-2018</strain>
        <tissue evidence="5">Muscle</tissue>
    </source>
</reference>
<dbReference type="Pfam" id="PF24245">
    <property type="entry name" value="INO80F"/>
    <property type="match status" value="1"/>
</dbReference>
<sequence length="209" mass="23540">MTNSFANSSSNQCKNIMEDFSGLALPPLFGEHILEAELEPGGVELGPGEVELGPGGNELPDSVTPEDEERRALDKRKYLALSRRCKEIEQVNQKILGRLHQVQRITRRMKKERRCSVFFCFCFTSSELPPVWMSTGLSWSLLPGRTVIISTVSLGPHHPQLCITLLGPKKRRHRIPRQEKDKDQHTEPDISLLAETQFGEMPSPTSLSH</sequence>
<proteinExistence type="predicted"/>
<dbReference type="InterPro" id="IPR056513">
    <property type="entry name" value="INO80F"/>
</dbReference>
<keyword evidence="6" id="KW-1185">Reference proteome</keyword>
<evidence type="ECO:0000256" key="1">
    <source>
        <dbReference type="ARBA" id="ARBA00004123"/>
    </source>
</evidence>
<evidence type="ECO:0000313" key="5">
    <source>
        <dbReference type="EMBL" id="TNN02693.1"/>
    </source>
</evidence>
<feature type="compositionally biased region" description="Low complexity" evidence="3">
    <location>
        <begin position="44"/>
        <end position="60"/>
    </location>
</feature>
<feature type="region of interest" description="Disordered" evidence="3">
    <location>
        <begin position="44"/>
        <end position="70"/>
    </location>
</feature>
<gene>
    <name evidence="5" type="ORF">fugu_010180</name>
</gene>
<evidence type="ECO:0000256" key="2">
    <source>
        <dbReference type="ARBA" id="ARBA00023242"/>
    </source>
</evidence>